<dbReference type="PROSITE" id="PS01123">
    <property type="entry name" value="TNASE_1"/>
    <property type="match status" value="1"/>
</dbReference>
<accession>A0A2P7MZK7</accession>
<dbReference type="InterPro" id="IPR008613">
    <property type="entry name" value="Excalibur_Ca-bd_domain"/>
</dbReference>
<keyword evidence="1" id="KW-0540">Nuclease</keyword>
<keyword evidence="6" id="KW-1185">Reference proteome</keyword>
<organism evidence="5 6">
    <name type="scientific">Cyanobium usitatum str. Tous</name>
    <dbReference type="NCBI Taxonomy" id="2116684"/>
    <lineage>
        <taxon>Bacteria</taxon>
        <taxon>Bacillati</taxon>
        <taxon>Cyanobacteriota</taxon>
        <taxon>Cyanophyceae</taxon>
        <taxon>Synechococcales</taxon>
        <taxon>Prochlorococcaceae</taxon>
        <taxon>Cyanobium</taxon>
    </lineage>
</organism>
<protein>
    <submittedName>
        <fullName evidence="5">Nuclease</fullName>
    </submittedName>
</protein>
<dbReference type="OrthoDB" id="465137at2"/>
<dbReference type="PANTHER" id="PTHR12302">
    <property type="entry name" value="EBNA2 BINDING PROTEIN P100"/>
    <property type="match status" value="1"/>
</dbReference>
<dbReference type="InterPro" id="IPR016071">
    <property type="entry name" value="Staphylococal_nuclease_OB-fold"/>
</dbReference>
<dbReference type="SMART" id="SM00318">
    <property type="entry name" value="SNc"/>
    <property type="match status" value="1"/>
</dbReference>
<sequence>MVRWVLLGVALWASTVWPAEVHGQSMRATVFSIGDGDTIRVRQAGRTLTVRLACIDAPETAQSPWGQQARRYLQQRLPIGREVTLEVKTTDRYGRTVAEVISDINLNLALVEDGQAFAYRQYLGGCNAREYQDAEYRAGRHRFGVWQVEGGITRPWDFRRSPRGRHISDGTTPGGRRYRCSEIGSYERAQELLHQGHSYLDGNGDGEACESLR</sequence>
<dbReference type="Pfam" id="PF00565">
    <property type="entry name" value="SNase"/>
    <property type="match status" value="1"/>
</dbReference>
<reference evidence="5 6" key="1">
    <citation type="journal article" date="2018" name="Environ. Microbiol.">
        <title>Ecological and genomic features of two widespread freshwater picocyanobacteria.</title>
        <authorList>
            <person name="Cabello-Yeves P.J."/>
            <person name="Picazo A."/>
            <person name="Camacho A."/>
            <person name="Callieri C."/>
            <person name="Rosselli R."/>
            <person name="Roda-Garcia J.J."/>
            <person name="Coutinho F.H."/>
            <person name="Rodriguez-Valera F."/>
        </authorList>
    </citation>
    <scope>NUCLEOTIDE SEQUENCE [LARGE SCALE GENOMIC DNA]</scope>
    <source>
        <strain evidence="5 6">Tous</strain>
    </source>
</reference>
<gene>
    <name evidence="5" type="ORF">C7K55_03645</name>
</gene>
<evidence type="ECO:0000256" key="1">
    <source>
        <dbReference type="ARBA" id="ARBA00022722"/>
    </source>
</evidence>
<keyword evidence="3" id="KW-0378">Hydrolase</keyword>
<dbReference type="GO" id="GO:0016787">
    <property type="term" value="F:hydrolase activity"/>
    <property type="evidence" value="ECO:0007669"/>
    <property type="project" value="UniProtKB-KW"/>
</dbReference>
<dbReference type="AlphaFoldDB" id="A0A2P7MZK7"/>
<dbReference type="InterPro" id="IPR002071">
    <property type="entry name" value="Thermonucl_AS"/>
</dbReference>
<evidence type="ECO:0000256" key="3">
    <source>
        <dbReference type="ARBA" id="ARBA00022801"/>
    </source>
</evidence>
<keyword evidence="2" id="KW-0255">Endonuclease</keyword>
<dbReference type="Pfam" id="PF05901">
    <property type="entry name" value="Excalibur"/>
    <property type="match status" value="1"/>
</dbReference>
<evidence type="ECO:0000313" key="6">
    <source>
        <dbReference type="Proteomes" id="UP000243002"/>
    </source>
</evidence>
<proteinExistence type="predicted"/>
<dbReference type="GO" id="GO:0003676">
    <property type="term" value="F:nucleic acid binding"/>
    <property type="evidence" value="ECO:0007669"/>
    <property type="project" value="InterPro"/>
</dbReference>
<comment type="caution">
    <text evidence="5">The sequence shown here is derived from an EMBL/GenBank/DDBJ whole genome shotgun (WGS) entry which is preliminary data.</text>
</comment>
<dbReference type="Proteomes" id="UP000243002">
    <property type="component" value="Unassembled WGS sequence"/>
</dbReference>
<evidence type="ECO:0000256" key="2">
    <source>
        <dbReference type="ARBA" id="ARBA00022759"/>
    </source>
</evidence>
<dbReference type="InterPro" id="IPR035437">
    <property type="entry name" value="SNase_OB-fold_sf"/>
</dbReference>
<dbReference type="PANTHER" id="PTHR12302:SF3">
    <property type="entry name" value="SERINE_THREONINE-PROTEIN KINASE 31"/>
    <property type="match status" value="1"/>
</dbReference>
<feature type="domain" description="TNase-like" evidence="4">
    <location>
        <begin position="24"/>
        <end position="148"/>
    </location>
</feature>
<name>A0A2P7MZK7_9CYAN</name>
<evidence type="ECO:0000313" key="5">
    <source>
        <dbReference type="EMBL" id="PSJ06679.1"/>
    </source>
</evidence>
<dbReference type="Gene3D" id="2.40.50.90">
    <property type="match status" value="1"/>
</dbReference>
<dbReference type="PROSITE" id="PS50830">
    <property type="entry name" value="TNASE_3"/>
    <property type="match status" value="1"/>
</dbReference>
<dbReference type="EMBL" id="PXXO01000003">
    <property type="protein sequence ID" value="PSJ06679.1"/>
    <property type="molecule type" value="Genomic_DNA"/>
</dbReference>
<evidence type="ECO:0000259" key="4">
    <source>
        <dbReference type="PROSITE" id="PS50830"/>
    </source>
</evidence>
<dbReference type="GO" id="GO:0004519">
    <property type="term" value="F:endonuclease activity"/>
    <property type="evidence" value="ECO:0007669"/>
    <property type="project" value="UniProtKB-KW"/>
</dbReference>
<dbReference type="SUPFAM" id="SSF50199">
    <property type="entry name" value="Staphylococcal nuclease"/>
    <property type="match status" value="1"/>
</dbReference>